<name>A0AB38C2Z2_9BURK</name>
<feature type="chain" id="PRO_5044347370" evidence="1">
    <location>
        <begin position="19"/>
        <end position="100"/>
    </location>
</feature>
<evidence type="ECO:0000313" key="3">
    <source>
        <dbReference type="Proteomes" id="UP000182489"/>
    </source>
</evidence>
<protein>
    <submittedName>
        <fullName evidence="2">Uncharacterized protein</fullName>
    </submittedName>
</protein>
<sequence>MKNLCALVLMLAAGMAYAPLAGGQGRQAASEAKVKQQIIAESIAAYPGRCPCPYNAAKNGSACGGRSAWSRKGGYAPICYEREISSEMVRKWREDNAAAL</sequence>
<evidence type="ECO:0000256" key="1">
    <source>
        <dbReference type="SAM" id="SignalP"/>
    </source>
</evidence>
<accession>A0AB38C2Z2</accession>
<organism evidence="2 3">
    <name type="scientific">Janthinobacterium lividum</name>
    <dbReference type="NCBI Taxonomy" id="29581"/>
    <lineage>
        <taxon>Bacteria</taxon>
        <taxon>Pseudomonadati</taxon>
        <taxon>Pseudomonadota</taxon>
        <taxon>Betaproteobacteria</taxon>
        <taxon>Burkholderiales</taxon>
        <taxon>Oxalobacteraceae</taxon>
        <taxon>Janthinobacterium</taxon>
    </lineage>
</organism>
<proteinExistence type="predicted"/>
<dbReference type="Proteomes" id="UP000182489">
    <property type="component" value="Unassembled WGS sequence"/>
</dbReference>
<dbReference type="AlphaFoldDB" id="A0AB38C2Z2"/>
<feature type="signal peptide" evidence="1">
    <location>
        <begin position="1"/>
        <end position="18"/>
    </location>
</feature>
<dbReference type="EMBL" id="FPKH01000001">
    <property type="protein sequence ID" value="SFX11436.1"/>
    <property type="molecule type" value="Genomic_DNA"/>
</dbReference>
<evidence type="ECO:0000313" key="2">
    <source>
        <dbReference type="EMBL" id="SFX11436.1"/>
    </source>
</evidence>
<gene>
    <name evidence="2" type="ORF">SAMN03097694_0780</name>
</gene>
<dbReference type="RefSeq" id="WP_217653626.1">
    <property type="nucleotide sequence ID" value="NZ_FPKH01000001.1"/>
</dbReference>
<comment type="caution">
    <text evidence="2">The sequence shown here is derived from an EMBL/GenBank/DDBJ whole genome shotgun (WGS) entry which is preliminary data.</text>
</comment>
<reference evidence="2 3" key="1">
    <citation type="submission" date="2016-11" db="EMBL/GenBank/DDBJ databases">
        <authorList>
            <person name="Varghese N."/>
            <person name="Submissions S."/>
        </authorList>
    </citation>
    <scope>NUCLEOTIDE SEQUENCE [LARGE SCALE GENOMIC DNA]</scope>
    <source>
        <strain evidence="2 3">NFR18</strain>
    </source>
</reference>
<keyword evidence="1" id="KW-0732">Signal</keyword>